<keyword evidence="2" id="KW-1185">Reference proteome</keyword>
<dbReference type="EMBL" id="JAIQCV010000011">
    <property type="protein sequence ID" value="KAH1047161.1"/>
    <property type="molecule type" value="Genomic_DNA"/>
</dbReference>
<gene>
    <name evidence="1" type="ORF">J1N35_037945</name>
</gene>
<name>A0A9D3ZLE4_9ROSI</name>
<organism evidence="1 2">
    <name type="scientific">Gossypium stocksii</name>
    <dbReference type="NCBI Taxonomy" id="47602"/>
    <lineage>
        <taxon>Eukaryota</taxon>
        <taxon>Viridiplantae</taxon>
        <taxon>Streptophyta</taxon>
        <taxon>Embryophyta</taxon>
        <taxon>Tracheophyta</taxon>
        <taxon>Spermatophyta</taxon>
        <taxon>Magnoliopsida</taxon>
        <taxon>eudicotyledons</taxon>
        <taxon>Gunneridae</taxon>
        <taxon>Pentapetalae</taxon>
        <taxon>rosids</taxon>
        <taxon>malvids</taxon>
        <taxon>Malvales</taxon>
        <taxon>Malvaceae</taxon>
        <taxon>Malvoideae</taxon>
        <taxon>Gossypium</taxon>
    </lineage>
</organism>
<protein>
    <submittedName>
        <fullName evidence="1">Uncharacterized protein</fullName>
    </submittedName>
</protein>
<accession>A0A9D3ZLE4</accession>
<evidence type="ECO:0000313" key="2">
    <source>
        <dbReference type="Proteomes" id="UP000828251"/>
    </source>
</evidence>
<dbReference type="Proteomes" id="UP000828251">
    <property type="component" value="Unassembled WGS sequence"/>
</dbReference>
<comment type="caution">
    <text evidence="1">The sequence shown here is derived from an EMBL/GenBank/DDBJ whole genome shotgun (WGS) entry which is preliminary data.</text>
</comment>
<dbReference type="AlphaFoldDB" id="A0A9D3ZLE4"/>
<sequence length="89" mass="10136">MVPDFVLSTILAYFGVRLTSYCLAMLRVERALEEINKAHIVLIPKIMEACTYPNVNIEDVFVAEVWACEQEADLLLTLGFDVFKLKAIR</sequence>
<proteinExistence type="predicted"/>
<reference evidence="1 2" key="1">
    <citation type="journal article" date="2021" name="Plant Biotechnol. J.">
        <title>Multi-omics assisted identification of the key and species-specific regulatory components of drought-tolerant mechanisms in Gossypium stocksii.</title>
        <authorList>
            <person name="Yu D."/>
            <person name="Ke L."/>
            <person name="Zhang D."/>
            <person name="Wu Y."/>
            <person name="Sun Y."/>
            <person name="Mei J."/>
            <person name="Sun J."/>
            <person name="Sun Y."/>
        </authorList>
    </citation>
    <scope>NUCLEOTIDE SEQUENCE [LARGE SCALE GENOMIC DNA]</scope>
    <source>
        <strain evidence="2">cv. E1</strain>
        <tissue evidence="1">Leaf</tissue>
    </source>
</reference>
<evidence type="ECO:0000313" key="1">
    <source>
        <dbReference type="EMBL" id="KAH1047161.1"/>
    </source>
</evidence>